<dbReference type="InterPro" id="IPR049509">
    <property type="entry name" value="DyP_N"/>
</dbReference>
<keyword evidence="3" id="KW-0479">Metal-binding</keyword>
<dbReference type="PROSITE" id="PS51404">
    <property type="entry name" value="DYP_PEROXIDASE"/>
    <property type="match status" value="1"/>
</dbReference>
<dbReference type="SUPFAM" id="SSF54909">
    <property type="entry name" value="Dimeric alpha+beta barrel"/>
    <property type="match status" value="1"/>
</dbReference>
<evidence type="ECO:0000313" key="9">
    <source>
        <dbReference type="Proteomes" id="UP001465976"/>
    </source>
</evidence>
<evidence type="ECO:0000256" key="3">
    <source>
        <dbReference type="ARBA" id="ARBA00022723"/>
    </source>
</evidence>
<evidence type="ECO:0000256" key="2">
    <source>
        <dbReference type="ARBA" id="ARBA00022559"/>
    </source>
</evidence>
<dbReference type="EMBL" id="JBAHYK010000575">
    <property type="protein sequence ID" value="KAL0572843.1"/>
    <property type="molecule type" value="Genomic_DNA"/>
</dbReference>
<proteinExistence type="predicted"/>
<feature type="domain" description="DyP dimeric alpha+beta barrel" evidence="7">
    <location>
        <begin position="92"/>
        <end position="234"/>
    </location>
</feature>
<evidence type="ECO:0000313" key="8">
    <source>
        <dbReference type="EMBL" id="KAL0572843.1"/>
    </source>
</evidence>
<dbReference type="InterPro" id="IPR006314">
    <property type="entry name" value="Dyp_peroxidase"/>
</dbReference>
<keyword evidence="5" id="KW-0408">Iron</keyword>
<dbReference type="InterPro" id="IPR011008">
    <property type="entry name" value="Dimeric_a/b-barrel"/>
</dbReference>
<organism evidence="8 9">
    <name type="scientific">Marasmius crinis-equi</name>
    <dbReference type="NCBI Taxonomy" id="585013"/>
    <lineage>
        <taxon>Eukaryota</taxon>
        <taxon>Fungi</taxon>
        <taxon>Dikarya</taxon>
        <taxon>Basidiomycota</taxon>
        <taxon>Agaricomycotina</taxon>
        <taxon>Agaricomycetes</taxon>
        <taxon>Agaricomycetidae</taxon>
        <taxon>Agaricales</taxon>
        <taxon>Marasmiineae</taxon>
        <taxon>Marasmiaceae</taxon>
        <taxon>Marasmius</taxon>
    </lineage>
</organism>
<evidence type="ECO:0000256" key="4">
    <source>
        <dbReference type="ARBA" id="ARBA00023002"/>
    </source>
</evidence>
<dbReference type="Proteomes" id="UP001465976">
    <property type="component" value="Unassembled WGS sequence"/>
</dbReference>
<comment type="cofactor">
    <cofactor evidence="1">
        <name>heme b</name>
        <dbReference type="ChEBI" id="CHEBI:60344"/>
    </cofactor>
</comment>
<name>A0ABR3FCM9_9AGAR</name>
<accession>A0ABR3FCM9</accession>
<protein>
    <submittedName>
        <fullName evidence="8">Dye-decolorizing heme-containing peroxidase</fullName>
    </submittedName>
</protein>
<evidence type="ECO:0000259" key="7">
    <source>
        <dbReference type="Pfam" id="PF21105"/>
    </source>
</evidence>
<keyword evidence="4" id="KW-0560">Oxidoreductase</keyword>
<feature type="compositionally biased region" description="Low complexity" evidence="6">
    <location>
        <begin position="467"/>
        <end position="491"/>
    </location>
</feature>
<keyword evidence="2 8" id="KW-0575">Peroxidase</keyword>
<evidence type="ECO:0000256" key="6">
    <source>
        <dbReference type="SAM" id="MobiDB-lite"/>
    </source>
</evidence>
<sequence>MSSPCTMFPTSGFRPLSPALRHSKDAQRCSPTSTWQDRMDSFARRALKRSLCLGACTPTVKSIQRLLRGISPLFLTFVQTRSARHAKLDTDNVQGLTMVRMRFMKEVFFFNLTTVNNLKIHLDNDFYPHVTTATQLADPTKQSNVVSNIVFSRVGFNILEVEDNLGSSHFNVGQAKKAVLLGDPGTTKWHTEYHKGMHGAIQIAAKAQDKVDEQVQKIKDMSGDATQEVYRFNAFACPGEVTGHKHFGWVDGITQPGVEGWDTDKSVTLGQAIVKPGVILLGGKGAPIDLSPLQENATLGADTVRRNNFTFDHPKDSAKNPTCYVVIFLTDPKLQRIRLLGSILPTIPNSNVKWLSLRTGSLSNRGSSSHRANSFTAPSYPEGSNTDVDAVIGSLNQEPPGEAPRILTDFVTTRGGEYFSLPVLALKGRIAEMLMNGVTVNPASTSMSLMGLMSSSANATAVTTRASSGSASSASATLTSSSSAASSSSTGSSGGNMGDMEGMDTEASSRLSEPLVEKRTHRSVSGLDS</sequence>
<feature type="region of interest" description="Disordered" evidence="6">
    <location>
        <begin position="467"/>
        <end position="529"/>
    </location>
</feature>
<evidence type="ECO:0000256" key="1">
    <source>
        <dbReference type="ARBA" id="ARBA00001970"/>
    </source>
</evidence>
<keyword evidence="9" id="KW-1185">Reference proteome</keyword>
<dbReference type="GO" id="GO:0004601">
    <property type="term" value="F:peroxidase activity"/>
    <property type="evidence" value="ECO:0007669"/>
    <property type="project" value="UniProtKB-KW"/>
</dbReference>
<gene>
    <name evidence="8" type="primary">DyP1_10</name>
    <name evidence="8" type="ORF">V5O48_009122</name>
</gene>
<dbReference type="Pfam" id="PF21105">
    <property type="entry name" value="DyP_N"/>
    <property type="match status" value="1"/>
</dbReference>
<evidence type="ECO:0000256" key="5">
    <source>
        <dbReference type="ARBA" id="ARBA00023004"/>
    </source>
</evidence>
<reference evidence="8 9" key="1">
    <citation type="submission" date="2024-02" db="EMBL/GenBank/DDBJ databases">
        <title>A draft genome for the cacao thread blight pathogen Marasmius crinis-equi.</title>
        <authorList>
            <person name="Cohen S.P."/>
            <person name="Baruah I.K."/>
            <person name="Amoako-Attah I."/>
            <person name="Bukari Y."/>
            <person name="Meinhardt L.W."/>
            <person name="Bailey B.A."/>
        </authorList>
    </citation>
    <scope>NUCLEOTIDE SEQUENCE [LARGE SCALE GENOMIC DNA]</scope>
    <source>
        <strain evidence="8 9">GH-76</strain>
    </source>
</reference>
<comment type="caution">
    <text evidence="8">The sequence shown here is derived from an EMBL/GenBank/DDBJ whole genome shotgun (WGS) entry which is preliminary data.</text>
</comment>